<name>A0ABS0D8R5_9NOCA</name>
<dbReference type="Proteomes" id="UP000707731">
    <property type="component" value="Unassembled WGS sequence"/>
</dbReference>
<proteinExistence type="predicted"/>
<reference evidence="1 2" key="1">
    <citation type="submission" date="2020-10" db="EMBL/GenBank/DDBJ databases">
        <title>Identification of Nocardia species via Next-generation sequencing and recognition of intraspecies genetic diversity.</title>
        <authorList>
            <person name="Li P."/>
            <person name="Li P."/>
            <person name="Lu B."/>
        </authorList>
    </citation>
    <scope>NUCLEOTIDE SEQUENCE [LARGE SCALE GENOMIC DNA]</scope>
    <source>
        <strain evidence="1 2">BJ06-0143</strain>
    </source>
</reference>
<organism evidence="1 2">
    <name type="scientific">Nocardia higoensis</name>
    <dbReference type="NCBI Taxonomy" id="228599"/>
    <lineage>
        <taxon>Bacteria</taxon>
        <taxon>Bacillati</taxon>
        <taxon>Actinomycetota</taxon>
        <taxon>Actinomycetes</taxon>
        <taxon>Mycobacteriales</taxon>
        <taxon>Nocardiaceae</taxon>
        <taxon>Nocardia</taxon>
    </lineage>
</organism>
<comment type="caution">
    <text evidence="1">The sequence shown here is derived from an EMBL/GenBank/DDBJ whole genome shotgun (WGS) entry which is preliminary data.</text>
</comment>
<evidence type="ECO:0000313" key="1">
    <source>
        <dbReference type="EMBL" id="MBF6354032.1"/>
    </source>
</evidence>
<protein>
    <submittedName>
        <fullName evidence="1">Uncharacterized protein</fullName>
    </submittedName>
</protein>
<evidence type="ECO:0000313" key="2">
    <source>
        <dbReference type="Proteomes" id="UP000707731"/>
    </source>
</evidence>
<keyword evidence="2" id="KW-1185">Reference proteome</keyword>
<accession>A0ABS0D8R5</accession>
<dbReference type="EMBL" id="JADLQN010000001">
    <property type="protein sequence ID" value="MBF6354032.1"/>
    <property type="molecule type" value="Genomic_DNA"/>
</dbReference>
<sequence length="193" mass="21609">MLDAQLPHPLVVLARDLVPVRPLDFFPNRLEAAHHVFAATLPFFLFDLFHGPQLVRTQARTEGLQQATRLPALGLSDVLQSLGQPLVLLLKSFGIGWWRPGFGALSDFPDLFAHLFAVPLPLDRQILTYLERLRERALTSRVLTFQNLFPGLLADPREFELFAPFSNTRPCVLLSTASRSLSYPSTATPTPKL</sequence>
<dbReference type="RefSeq" id="WP_195000857.1">
    <property type="nucleotide sequence ID" value="NZ_JADLQN010000001.1"/>
</dbReference>
<gene>
    <name evidence="1" type="ORF">IU449_05610</name>
</gene>